<evidence type="ECO:0008006" key="3">
    <source>
        <dbReference type="Google" id="ProtNLM"/>
    </source>
</evidence>
<accession>A0A0H3IZ55</accession>
<sequence length="75" mass="8397">MKPMILLDQLWKIRRVFLDKVQNVSAVAEEVSASSEEIAASSEEMLAGAEEVNNHAERVRHSASDLTDKVKKFIV</sequence>
<keyword evidence="2" id="KW-1185">Reference proteome</keyword>
<evidence type="ECO:0000313" key="2">
    <source>
        <dbReference type="Proteomes" id="UP000030905"/>
    </source>
</evidence>
<dbReference type="SUPFAM" id="SSF58104">
    <property type="entry name" value="Methyl-accepting chemotaxis protein (MCP) signaling domain"/>
    <property type="match status" value="1"/>
</dbReference>
<organism evidence="1 2">
    <name type="scientific">Clostridium pasteurianum DSM 525 = ATCC 6013</name>
    <dbReference type="NCBI Taxonomy" id="1262449"/>
    <lineage>
        <taxon>Bacteria</taxon>
        <taxon>Bacillati</taxon>
        <taxon>Bacillota</taxon>
        <taxon>Clostridia</taxon>
        <taxon>Eubacteriales</taxon>
        <taxon>Clostridiaceae</taxon>
        <taxon>Clostridium</taxon>
    </lineage>
</organism>
<dbReference type="PATRIC" id="fig|1262449.7.peg.193"/>
<dbReference type="KEGG" id="cpat:CLPA_c02140"/>
<evidence type="ECO:0000313" key="1">
    <source>
        <dbReference type="EMBL" id="AJA50302.1"/>
    </source>
</evidence>
<dbReference type="Proteomes" id="UP000030905">
    <property type="component" value="Chromosome"/>
</dbReference>
<dbReference type="KEGG" id="cpae:CPAST_c02140"/>
<proteinExistence type="predicted"/>
<dbReference type="EMBL" id="CP009268">
    <property type="protein sequence ID" value="AJA50302.1"/>
    <property type="molecule type" value="Genomic_DNA"/>
</dbReference>
<dbReference type="AlphaFoldDB" id="A0A0H3IZ55"/>
<gene>
    <name evidence="1" type="ORF">CLPA_c02140</name>
</gene>
<reference evidence="1 2" key="1">
    <citation type="journal article" date="2015" name="Genome Announc.">
        <title>Complete Genome Sequence of the Nitrogen-Fixing and Solvent-Producing Clostridium pasteurianum DSM 525.</title>
        <authorList>
            <person name="Poehlein A."/>
            <person name="Grosse-Honebrink A."/>
            <person name="Zhang Y."/>
            <person name="Minton N.P."/>
            <person name="Daniel R."/>
        </authorList>
    </citation>
    <scope>NUCLEOTIDE SEQUENCE [LARGE SCALE GENOMIC DNA]</scope>
    <source>
        <strain evidence="2">DSM 525 / ATCC 6013</strain>
    </source>
</reference>
<protein>
    <recommendedName>
        <fullName evidence="3">Methyl-accepting chemotaxis protein</fullName>
    </recommendedName>
</protein>
<dbReference type="Gene3D" id="1.10.287.950">
    <property type="entry name" value="Methyl-accepting chemotaxis protein"/>
    <property type="match status" value="1"/>
</dbReference>
<name>A0A0H3IZ55_CLOPA</name>